<organism evidence="1 2">
    <name type="scientific">Trichinella papuae</name>
    <dbReference type="NCBI Taxonomy" id="268474"/>
    <lineage>
        <taxon>Eukaryota</taxon>
        <taxon>Metazoa</taxon>
        <taxon>Ecdysozoa</taxon>
        <taxon>Nematoda</taxon>
        <taxon>Enoplea</taxon>
        <taxon>Dorylaimia</taxon>
        <taxon>Trichinellida</taxon>
        <taxon>Trichinellidae</taxon>
        <taxon>Trichinella</taxon>
    </lineage>
</organism>
<keyword evidence="2" id="KW-1185">Reference proteome</keyword>
<comment type="caution">
    <text evidence="1">The sequence shown here is derived from an EMBL/GenBank/DDBJ whole genome shotgun (WGS) entry which is preliminary data.</text>
</comment>
<gene>
    <name evidence="1" type="ORF">T10_11215</name>
</gene>
<dbReference type="EMBL" id="JYDO01000014">
    <property type="protein sequence ID" value="KRZ78103.1"/>
    <property type="molecule type" value="Genomic_DNA"/>
</dbReference>
<protein>
    <submittedName>
        <fullName evidence="1">Uncharacterized protein</fullName>
    </submittedName>
</protein>
<evidence type="ECO:0000313" key="1">
    <source>
        <dbReference type="EMBL" id="KRZ78103.1"/>
    </source>
</evidence>
<reference evidence="1 2" key="1">
    <citation type="submission" date="2015-01" db="EMBL/GenBank/DDBJ databases">
        <title>Evolution of Trichinella species and genotypes.</title>
        <authorList>
            <person name="Korhonen P.K."/>
            <person name="Edoardo P."/>
            <person name="Giuseppe L.R."/>
            <person name="Gasser R.B."/>
        </authorList>
    </citation>
    <scope>NUCLEOTIDE SEQUENCE [LARGE SCALE GENOMIC DNA]</scope>
    <source>
        <strain evidence="1">ISS1980</strain>
    </source>
</reference>
<name>A0A0V1N241_9BILA</name>
<sequence>MQQPNSIMFPEKSFEENLMHKLKRTQDETVIFICLNFQMAELFYNNYNNNVQPVCEQICQLVYTFVELLNLPGKKPSEIYFTDFDVSARPKQLVSLLANWLAWWSDPFLPKFNFFSKQKVLLEFLEPEEYCT</sequence>
<accession>A0A0V1N241</accession>
<proteinExistence type="predicted"/>
<evidence type="ECO:0000313" key="2">
    <source>
        <dbReference type="Proteomes" id="UP000054843"/>
    </source>
</evidence>
<dbReference type="Proteomes" id="UP000054843">
    <property type="component" value="Unassembled WGS sequence"/>
</dbReference>
<dbReference type="AlphaFoldDB" id="A0A0V1N241"/>